<dbReference type="EMBL" id="CAMXCT010003446">
    <property type="protein sequence ID" value="CAI4004507.1"/>
    <property type="molecule type" value="Genomic_DNA"/>
</dbReference>
<feature type="transmembrane region" description="Helical" evidence="11">
    <location>
        <begin position="68"/>
        <end position="93"/>
    </location>
</feature>
<dbReference type="PROSITE" id="PS50929">
    <property type="entry name" value="ABC_TM1F"/>
    <property type="match status" value="2"/>
</dbReference>
<evidence type="ECO:0000313" key="15">
    <source>
        <dbReference type="EMBL" id="CAL1157882.1"/>
    </source>
</evidence>
<evidence type="ECO:0000256" key="11">
    <source>
        <dbReference type="SAM" id="Phobius"/>
    </source>
</evidence>
<feature type="domain" description="ABC transporter" evidence="12">
    <location>
        <begin position="390"/>
        <end position="617"/>
    </location>
</feature>
<dbReference type="SMART" id="SM00382">
    <property type="entry name" value="AAA"/>
    <property type="match status" value="2"/>
</dbReference>
<evidence type="ECO:0000313" key="14">
    <source>
        <dbReference type="EMBL" id="CAI4004507.1"/>
    </source>
</evidence>
<dbReference type="GO" id="GO:0005886">
    <property type="term" value="C:plasma membrane"/>
    <property type="evidence" value="ECO:0007669"/>
    <property type="project" value="UniProtKB-SubCell"/>
</dbReference>
<dbReference type="InterPro" id="IPR044746">
    <property type="entry name" value="ABCC_6TM_D1"/>
</dbReference>
<feature type="transmembrane region" description="Helical" evidence="11">
    <location>
        <begin position="203"/>
        <end position="229"/>
    </location>
</feature>
<gene>
    <name evidence="14" type="ORF">C1SCF055_LOCUS30289</name>
</gene>
<dbReference type="InterPro" id="IPR027417">
    <property type="entry name" value="P-loop_NTPase"/>
</dbReference>
<keyword evidence="8 11" id="KW-1133">Transmembrane helix</keyword>
<dbReference type="SUPFAM" id="SSF52540">
    <property type="entry name" value="P-loop containing nucleoside triphosphate hydrolases"/>
    <property type="match status" value="2"/>
</dbReference>
<evidence type="ECO:0000256" key="8">
    <source>
        <dbReference type="ARBA" id="ARBA00022989"/>
    </source>
</evidence>
<evidence type="ECO:0000256" key="5">
    <source>
        <dbReference type="ARBA" id="ARBA00022692"/>
    </source>
</evidence>
<organism evidence="14">
    <name type="scientific">Cladocopium goreaui</name>
    <dbReference type="NCBI Taxonomy" id="2562237"/>
    <lineage>
        <taxon>Eukaryota</taxon>
        <taxon>Sar</taxon>
        <taxon>Alveolata</taxon>
        <taxon>Dinophyceae</taxon>
        <taxon>Suessiales</taxon>
        <taxon>Symbiodiniaceae</taxon>
        <taxon>Cladocopium</taxon>
    </lineage>
</organism>
<feature type="transmembrane region" description="Helical" evidence="11">
    <location>
        <begin position="117"/>
        <end position="139"/>
    </location>
</feature>
<proteinExistence type="inferred from homology"/>
<keyword evidence="4" id="KW-1003">Cell membrane</keyword>
<keyword evidence="16" id="KW-1185">Reference proteome</keyword>
<dbReference type="SUPFAM" id="SSF90123">
    <property type="entry name" value="ABC transporter transmembrane region"/>
    <property type="match status" value="2"/>
</dbReference>
<evidence type="ECO:0000256" key="1">
    <source>
        <dbReference type="ARBA" id="ARBA00004651"/>
    </source>
</evidence>
<feature type="domain" description="ABC transmembrane type-1" evidence="13">
    <location>
        <begin position="71"/>
        <end position="360"/>
    </location>
</feature>
<evidence type="ECO:0000256" key="6">
    <source>
        <dbReference type="ARBA" id="ARBA00022741"/>
    </source>
</evidence>
<evidence type="ECO:0000259" key="13">
    <source>
        <dbReference type="PROSITE" id="PS50929"/>
    </source>
</evidence>
<comment type="subcellular location">
    <subcellularLocation>
        <location evidence="1">Cell membrane</location>
        <topology evidence="1">Multi-pass membrane protein</topology>
    </subcellularLocation>
</comment>
<dbReference type="InterPro" id="IPR017871">
    <property type="entry name" value="ABC_transporter-like_CS"/>
</dbReference>
<feature type="transmembrane region" description="Helical" evidence="11">
    <location>
        <begin position="296"/>
        <end position="322"/>
    </location>
</feature>
<dbReference type="InterPro" id="IPR011527">
    <property type="entry name" value="ABC1_TM_dom"/>
</dbReference>
<feature type="transmembrane region" description="Helical" evidence="11">
    <location>
        <begin position="901"/>
        <end position="919"/>
    </location>
</feature>
<feature type="domain" description="ABC transporter" evidence="12">
    <location>
        <begin position="979"/>
        <end position="1224"/>
    </location>
</feature>
<reference evidence="15" key="2">
    <citation type="submission" date="2024-04" db="EMBL/GenBank/DDBJ databases">
        <authorList>
            <person name="Chen Y."/>
            <person name="Shah S."/>
            <person name="Dougan E. K."/>
            <person name="Thang M."/>
            <person name="Chan C."/>
        </authorList>
    </citation>
    <scope>NUCLEOTIDE SEQUENCE [LARGE SCALE GENOMIC DNA]</scope>
</reference>
<feature type="domain" description="ABC transmembrane type-1" evidence="13">
    <location>
        <begin position="734"/>
        <end position="944"/>
    </location>
</feature>
<keyword evidence="10" id="KW-0325">Glycoprotein</keyword>
<sequence>METSLGQCPQSAFRYDLMFFWMTSTMSRAKGKKVELRDLPMLPSSDAIASMTLQQTLRSVAAKEVMTLVYAAIAMLLYSVSMTLMPVAMMMVIKCAETEETNDFNWLDPAWSQQEAMLWWIIIYVVLQAISAVANHWQFHMAYHAGQRMRAQVIMMVFRKALRVDPQTRPSVGHTLNLMSTDAQKFLEALPFLHKLWASPLQVLLASIILLALVDVSALFGIAVLLLVVPLSRHFAKLLGRFRAKHLIFQDQRVRMCVELLEGIRCIKFFAWEKPYLQRVFEKRAHEIHWALRESLIFGFSMIIAVLTPMLAFTATLVAFVLQGDESRLTATRVFGTLALLNALRFPIMDLGSMLATIVSLYTSWHRLGHFFRSSEAAVPVAALKDDAELVLSHCSFSCKEGTKEIFRLKMDVDLKVRPGELVVILGKVGSGKSTLLQGILGEICRTGTAAVRGRIAYCSQQPWIRNESLRENVLFGEAMDMDWYTQVLDACGLAMDLQQLSHGDLTEIGERGITLSGGQKQRVALARAVYHRNCSLVLLDDVLSALDAHTSRHILQALIGPSGLLRDRAVLLASHNTAAAERAQRVLLLGSTEGPSDAEKTTESSLLFDGPWQKLCEEKALLELIGQANVEAAGEGGESHETLQESLDLQKLQVSKPKVGMMKAEDHSGSISRRSISIYLRCCGGWRAVSIFFLSSVLERVMIVGMDWWLSRWTTQVTAEEAIMEVANTRISIAVFTIRGGQKLFERLALRVVRAPMRWWDTTPLGRVLNRFSFDTDNVDTTLVTKLFPAIMSLSWCAGAIGVMVGTFWPWSLIFIPIPTMIYLWLFQFSRKSIRQFQQLDSISRSPIQSVYSEVLSGIVSVRAFACEAKYSERLARVIDVNSAAILTFNSSNRWLGVRVELLAAFVSSLLGLGFWLLRGQVPASLIGMCFIWNTNLATSLGFNCIFSSQVPDEGEHQDLDGARSDIKESITKSDVLLSFEKVCLRYQPGLPLALNSVSFQLGRKERLAVVGRTGSGKSTLAVALFRLCPLEEGRVILQGQDLAELQRGREGRRFPAAANTPKDPVIFSGTVHYNLDPFNEFDAARCSEALHRAQLAETLQLETQIDQAGANLSVGERQLLCLARALLRSPRLLVCDEATSSVDAKTDSAVQRCLREAVAFLGAARNFDVSLLTIAHRLVTIADYDKVPLAQVMLLEAGRMKEFDSPRNLISDENSAFSQLVESLSARNAAALPYVLA</sequence>
<dbReference type="OrthoDB" id="6500128at2759"/>
<dbReference type="PANTHER" id="PTHR24223:SF456">
    <property type="entry name" value="MULTIDRUG RESISTANCE-ASSOCIATED PROTEIN LETHAL(2)03659"/>
    <property type="match status" value="1"/>
</dbReference>
<evidence type="ECO:0000256" key="7">
    <source>
        <dbReference type="ARBA" id="ARBA00022840"/>
    </source>
</evidence>
<dbReference type="InterPro" id="IPR003593">
    <property type="entry name" value="AAA+_ATPase"/>
</dbReference>
<evidence type="ECO:0000256" key="3">
    <source>
        <dbReference type="ARBA" id="ARBA00022448"/>
    </source>
</evidence>
<accession>A0A9P1D545</accession>
<dbReference type="GO" id="GO:0005524">
    <property type="term" value="F:ATP binding"/>
    <property type="evidence" value="ECO:0007669"/>
    <property type="project" value="UniProtKB-KW"/>
</dbReference>
<dbReference type="InterPro" id="IPR044726">
    <property type="entry name" value="ABCC_6TM_D2"/>
</dbReference>
<evidence type="ECO:0000256" key="4">
    <source>
        <dbReference type="ARBA" id="ARBA00022475"/>
    </source>
</evidence>
<dbReference type="FunFam" id="3.40.50.300:FF:002145">
    <property type="entry name" value="ABC transporter (MsbA subfamily)"/>
    <property type="match status" value="1"/>
</dbReference>
<evidence type="ECO:0000259" key="12">
    <source>
        <dbReference type="PROSITE" id="PS50893"/>
    </source>
</evidence>
<dbReference type="Gene3D" id="1.20.1560.10">
    <property type="entry name" value="ABC transporter type 1, transmembrane domain"/>
    <property type="match status" value="2"/>
</dbReference>
<keyword evidence="9 11" id="KW-0472">Membrane</keyword>
<comment type="similarity">
    <text evidence="2">Belongs to the ABC transporter superfamily. ABCC family. Conjugate transporter (TC 3.A.1.208) subfamily.</text>
</comment>
<dbReference type="CDD" id="cd18580">
    <property type="entry name" value="ABC_6TM_ABCC_D2"/>
    <property type="match status" value="1"/>
</dbReference>
<dbReference type="InterPro" id="IPR036640">
    <property type="entry name" value="ABC1_TM_sf"/>
</dbReference>
<feature type="transmembrane region" description="Helical" evidence="11">
    <location>
        <begin position="343"/>
        <end position="365"/>
    </location>
</feature>
<evidence type="ECO:0000256" key="10">
    <source>
        <dbReference type="ARBA" id="ARBA00023180"/>
    </source>
</evidence>
<comment type="caution">
    <text evidence="14">The sequence shown here is derived from an EMBL/GenBank/DDBJ whole genome shotgun (WGS) entry which is preliminary data.</text>
</comment>
<dbReference type="CDD" id="cd18579">
    <property type="entry name" value="ABC_6TM_ABCC_D1"/>
    <property type="match status" value="1"/>
</dbReference>
<feature type="non-terminal residue" evidence="14">
    <location>
        <position position="1"/>
    </location>
</feature>
<dbReference type="AlphaFoldDB" id="A0A9P1D545"/>
<keyword evidence="5 11" id="KW-0812">Transmembrane</keyword>
<dbReference type="InterPro" id="IPR003439">
    <property type="entry name" value="ABC_transporter-like_ATP-bd"/>
</dbReference>
<dbReference type="EMBL" id="CAMXCT020003446">
    <property type="protein sequence ID" value="CAL1157882.1"/>
    <property type="molecule type" value="Genomic_DNA"/>
</dbReference>
<dbReference type="Gene3D" id="3.40.50.300">
    <property type="entry name" value="P-loop containing nucleotide triphosphate hydrolases"/>
    <property type="match status" value="2"/>
</dbReference>
<evidence type="ECO:0000256" key="2">
    <source>
        <dbReference type="ARBA" id="ARBA00009726"/>
    </source>
</evidence>
<keyword evidence="6" id="KW-0547">Nucleotide-binding</keyword>
<keyword evidence="7" id="KW-0067">ATP-binding</keyword>
<protein>
    <submittedName>
        <fullName evidence="14">Uncharacterized protein</fullName>
    </submittedName>
</protein>
<dbReference type="PROSITE" id="PS00211">
    <property type="entry name" value="ABC_TRANSPORTER_1"/>
    <property type="match status" value="2"/>
</dbReference>
<evidence type="ECO:0000256" key="9">
    <source>
        <dbReference type="ARBA" id="ARBA00023136"/>
    </source>
</evidence>
<name>A0A9P1D545_9DINO</name>
<dbReference type="Pfam" id="PF00005">
    <property type="entry name" value="ABC_tran"/>
    <property type="match status" value="2"/>
</dbReference>
<dbReference type="GO" id="GO:0140359">
    <property type="term" value="F:ABC-type transporter activity"/>
    <property type="evidence" value="ECO:0007669"/>
    <property type="project" value="InterPro"/>
</dbReference>
<evidence type="ECO:0000313" key="16">
    <source>
        <dbReference type="Proteomes" id="UP001152797"/>
    </source>
</evidence>
<dbReference type="Proteomes" id="UP001152797">
    <property type="component" value="Unassembled WGS sequence"/>
</dbReference>
<keyword evidence="3" id="KW-0813">Transport</keyword>
<dbReference type="CDD" id="cd03250">
    <property type="entry name" value="ABCC_MRP_domain1"/>
    <property type="match status" value="1"/>
</dbReference>
<feature type="transmembrane region" description="Helical" evidence="11">
    <location>
        <begin position="809"/>
        <end position="828"/>
    </location>
</feature>
<dbReference type="PROSITE" id="PS50893">
    <property type="entry name" value="ABC_TRANSPORTER_2"/>
    <property type="match status" value="2"/>
</dbReference>
<dbReference type="EMBL" id="CAMXCT030003446">
    <property type="protein sequence ID" value="CAL4791819.1"/>
    <property type="molecule type" value="Genomic_DNA"/>
</dbReference>
<dbReference type="InterPro" id="IPR050173">
    <property type="entry name" value="ABC_transporter_C-like"/>
</dbReference>
<reference evidence="14" key="1">
    <citation type="submission" date="2022-10" db="EMBL/GenBank/DDBJ databases">
        <authorList>
            <person name="Chen Y."/>
            <person name="Dougan E. K."/>
            <person name="Chan C."/>
            <person name="Rhodes N."/>
            <person name="Thang M."/>
        </authorList>
    </citation>
    <scope>NUCLEOTIDE SEQUENCE</scope>
</reference>
<dbReference type="Pfam" id="PF00664">
    <property type="entry name" value="ABC_membrane"/>
    <property type="match status" value="2"/>
</dbReference>
<dbReference type="PANTHER" id="PTHR24223">
    <property type="entry name" value="ATP-BINDING CASSETTE SUB-FAMILY C"/>
    <property type="match status" value="1"/>
</dbReference>
<dbReference type="GO" id="GO:0016887">
    <property type="term" value="F:ATP hydrolysis activity"/>
    <property type="evidence" value="ECO:0007669"/>
    <property type="project" value="InterPro"/>
</dbReference>